<evidence type="ECO:0000256" key="1">
    <source>
        <dbReference type="ARBA" id="ARBA00004370"/>
    </source>
</evidence>
<dbReference type="InterPro" id="IPR052163">
    <property type="entry name" value="DGC-Regulatory_Protein"/>
</dbReference>
<evidence type="ECO:0000256" key="5">
    <source>
        <dbReference type="SAM" id="Phobius"/>
    </source>
</evidence>
<dbReference type="PROSITE" id="PS50839">
    <property type="entry name" value="CHASE"/>
    <property type="match status" value="1"/>
</dbReference>
<dbReference type="GO" id="GO:0007165">
    <property type="term" value="P:signal transduction"/>
    <property type="evidence" value="ECO:0007669"/>
    <property type="project" value="UniProtKB-ARBA"/>
</dbReference>
<evidence type="ECO:0000256" key="4">
    <source>
        <dbReference type="ARBA" id="ARBA00023136"/>
    </source>
</evidence>
<comment type="subcellular location">
    <subcellularLocation>
        <location evidence="1">Membrane</location>
    </subcellularLocation>
</comment>
<evidence type="ECO:0000313" key="8">
    <source>
        <dbReference type="EMBL" id="MBB4760967.1"/>
    </source>
</evidence>
<dbReference type="PANTHER" id="PTHR46663:SF4">
    <property type="entry name" value="DIGUANYLATE CYCLASE DGCT-RELATED"/>
    <property type="match status" value="1"/>
</dbReference>
<sequence length="546" mass="59248">MTDLLDMLRVRIRPNWRRWTGIALVVVVALTGTTASWVAQRADEHRSAVHLMDRYTSDLSRAISTEIQRYGDMLTDVAVAIGAQPDLTAADFTWITNTVSNRRLPGATSLDLVVDSTDSGVAALESYWRERGARDLKLKPAVGSQHAFIVLRRSVDGRQRPTGTDLYSVPEAAQALRHSRDAGGFAVSRAYVLLLDRTLPVAQQQLSFRLAVPVYRTGNVFRGWLTMGVHGHDLLTSALQAQAVAQEHGAVAAELLELNGTVVQTVAAASANRARDYPRSLDRITHITIGVRTWTLRMYPTDALLRETRQGAAGTAFRVAMTITALLTLIVGLLAGARNRAMGKVDAATAALRDDIERREQVETKLRERELELQRMVLQDPLTGLANRAGLDARLTDLVGRDTNIALLLIDLDGFKMVNDVYGHAAGDAILSEFARILRAAVRAGDVAARLGGDEFVVLTTEVPDEASAVATAERILAAAAETPVRMGEDTLAIRASIGVATGRVGDTPQELLRRADTAMYRAKHLGKHGVQVHDPSMTDLPASAT</sequence>
<feature type="domain" description="CHASE" evidence="6">
    <location>
        <begin position="163"/>
        <end position="297"/>
    </location>
</feature>
<evidence type="ECO:0000259" key="6">
    <source>
        <dbReference type="PROSITE" id="PS50839"/>
    </source>
</evidence>
<comment type="caution">
    <text evidence="8">The sequence shown here is derived from an EMBL/GenBank/DDBJ whole genome shotgun (WGS) entry which is preliminary data.</text>
</comment>
<dbReference type="NCBIfam" id="TIGR00254">
    <property type="entry name" value="GGDEF"/>
    <property type="match status" value="1"/>
</dbReference>
<dbReference type="Pfam" id="PF00990">
    <property type="entry name" value="GGDEF"/>
    <property type="match status" value="1"/>
</dbReference>
<dbReference type="SUPFAM" id="SSF55073">
    <property type="entry name" value="Nucleotide cyclase"/>
    <property type="match status" value="1"/>
</dbReference>
<evidence type="ECO:0000256" key="3">
    <source>
        <dbReference type="ARBA" id="ARBA00022989"/>
    </source>
</evidence>
<keyword evidence="4 5" id="KW-0472">Membrane</keyword>
<proteinExistence type="predicted"/>
<feature type="transmembrane region" description="Helical" evidence="5">
    <location>
        <begin position="316"/>
        <end position="335"/>
    </location>
</feature>
<evidence type="ECO:0000256" key="2">
    <source>
        <dbReference type="ARBA" id="ARBA00022692"/>
    </source>
</evidence>
<dbReference type="AlphaFoldDB" id="A0A7W7HUE1"/>
<dbReference type="InterPro" id="IPR000160">
    <property type="entry name" value="GGDEF_dom"/>
</dbReference>
<dbReference type="InterPro" id="IPR006189">
    <property type="entry name" value="CHASE_dom"/>
</dbReference>
<dbReference type="PANTHER" id="PTHR46663">
    <property type="entry name" value="DIGUANYLATE CYCLASE DGCT-RELATED"/>
    <property type="match status" value="1"/>
</dbReference>
<keyword evidence="9" id="KW-1185">Reference proteome</keyword>
<dbReference type="InterPro" id="IPR043128">
    <property type="entry name" value="Rev_trsase/Diguanyl_cyclase"/>
</dbReference>
<evidence type="ECO:0000259" key="7">
    <source>
        <dbReference type="PROSITE" id="PS50887"/>
    </source>
</evidence>
<dbReference type="EMBL" id="JACHNH010000001">
    <property type="protein sequence ID" value="MBB4760967.1"/>
    <property type="molecule type" value="Genomic_DNA"/>
</dbReference>
<dbReference type="InterPro" id="IPR042240">
    <property type="entry name" value="CHASE_sf"/>
</dbReference>
<keyword evidence="2 5" id="KW-0812">Transmembrane</keyword>
<dbReference type="InterPro" id="IPR029787">
    <property type="entry name" value="Nucleotide_cyclase"/>
</dbReference>
<dbReference type="Pfam" id="PF03924">
    <property type="entry name" value="CHASE"/>
    <property type="match status" value="1"/>
</dbReference>
<name>A0A7W7HUE1_9ACTN</name>
<protein>
    <submittedName>
        <fullName evidence="8">Diguanylate cyclase (GGDEF)-like protein</fullName>
    </submittedName>
</protein>
<dbReference type="SMART" id="SM00267">
    <property type="entry name" value="GGDEF"/>
    <property type="match status" value="1"/>
</dbReference>
<dbReference type="Gene3D" id="3.30.450.350">
    <property type="entry name" value="CHASE domain"/>
    <property type="match status" value="1"/>
</dbReference>
<dbReference type="FunFam" id="3.30.70.270:FF:000001">
    <property type="entry name" value="Diguanylate cyclase domain protein"/>
    <property type="match status" value="1"/>
</dbReference>
<dbReference type="Proteomes" id="UP000578112">
    <property type="component" value="Unassembled WGS sequence"/>
</dbReference>
<gene>
    <name evidence="8" type="ORF">BJ971_001523</name>
</gene>
<feature type="domain" description="GGDEF" evidence="7">
    <location>
        <begin position="403"/>
        <end position="536"/>
    </location>
</feature>
<dbReference type="RefSeq" id="WP_239087540.1">
    <property type="nucleotide sequence ID" value="NZ_BOMK01000037.1"/>
</dbReference>
<dbReference type="CDD" id="cd01949">
    <property type="entry name" value="GGDEF"/>
    <property type="match status" value="1"/>
</dbReference>
<evidence type="ECO:0000313" key="9">
    <source>
        <dbReference type="Proteomes" id="UP000578112"/>
    </source>
</evidence>
<dbReference type="PROSITE" id="PS50887">
    <property type="entry name" value="GGDEF"/>
    <property type="match status" value="1"/>
</dbReference>
<reference evidence="8 9" key="1">
    <citation type="submission" date="2020-08" db="EMBL/GenBank/DDBJ databases">
        <title>Sequencing the genomes of 1000 actinobacteria strains.</title>
        <authorList>
            <person name="Klenk H.-P."/>
        </authorList>
    </citation>
    <scope>NUCLEOTIDE SEQUENCE [LARGE SCALE GENOMIC DNA]</scope>
    <source>
        <strain evidence="8 9">DSM 43149</strain>
    </source>
</reference>
<keyword evidence="3 5" id="KW-1133">Transmembrane helix</keyword>
<dbReference type="GO" id="GO:0016020">
    <property type="term" value="C:membrane"/>
    <property type="evidence" value="ECO:0007669"/>
    <property type="project" value="UniProtKB-SubCell"/>
</dbReference>
<accession>A0A7W7HUE1</accession>
<organism evidence="8 9">
    <name type="scientific">Actinoplanes digitatis</name>
    <dbReference type="NCBI Taxonomy" id="1868"/>
    <lineage>
        <taxon>Bacteria</taxon>
        <taxon>Bacillati</taxon>
        <taxon>Actinomycetota</taxon>
        <taxon>Actinomycetes</taxon>
        <taxon>Micromonosporales</taxon>
        <taxon>Micromonosporaceae</taxon>
        <taxon>Actinoplanes</taxon>
    </lineage>
</organism>
<dbReference type="GO" id="GO:0003824">
    <property type="term" value="F:catalytic activity"/>
    <property type="evidence" value="ECO:0007669"/>
    <property type="project" value="UniProtKB-ARBA"/>
</dbReference>
<dbReference type="Gene3D" id="3.30.70.270">
    <property type="match status" value="1"/>
</dbReference>